<dbReference type="AlphaFoldDB" id="A0A6C2TYU5"/>
<keyword evidence="2" id="KW-1185">Reference proteome</keyword>
<name>A0A6C2TYU5_PONDE</name>
<dbReference type="EMBL" id="CAAHFG010000001">
    <property type="protein sequence ID" value="VGO12822.1"/>
    <property type="molecule type" value="Genomic_DNA"/>
</dbReference>
<proteinExistence type="predicted"/>
<protein>
    <submittedName>
        <fullName evidence="1">Uncharacterized protein</fullName>
    </submittedName>
</protein>
<gene>
    <name evidence="1" type="ORF">PDESU_01376</name>
</gene>
<evidence type="ECO:0000313" key="1">
    <source>
        <dbReference type="EMBL" id="VGO12822.1"/>
    </source>
</evidence>
<organism evidence="1 2">
    <name type="scientific">Pontiella desulfatans</name>
    <dbReference type="NCBI Taxonomy" id="2750659"/>
    <lineage>
        <taxon>Bacteria</taxon>
        <taxon>Pseudomonadati</taxon>
        <taxon>Kiritimatiellota</taxon>
        <taxon>Kiritimatiellia</taxon>
        <taxon>Kiritimatiellales</taxon>
        <taxon>Pontiellaceae</taxon>
        <taxon>Pontiella</taxon>
    </lineage>
</organism>
<evidence type="ECO:0000313" key="2">
    <source>
        <dbReference type="Proteomes" id="UP000366872"/>
    </source>
</evidence>
<dbReference type="Proteomes" id="UP000366872">
    <property type="component" value="Unassembled WGS sequence"/>
</dbReference>
<sequence>MLEKATLINTMVWGNPDILADVGNGTLTLQNLHANRHGDGLKLSKGTLRAFNLSFNQKDRHLSTSNDAEAHMTGFITKGAFQPLEGRQRPSHIIER</sequence>
<accession>A0A6C2TYU5</accession>
<reference evidence="1 2" key="1">
    <citation type="submission" date="2019-04" db="EMBL/GenBank/DDBJ databases">
        <authorList>
            <person name="Van Vliet M D."/>
        </authorList>
    </citation>
    <scope>NUCLEOTIDE SEQUENCE [LARGE SCALE GENOMIC DNA]</scope>
    <source>
        <strain evidence="1 2">F1</strain>
    </source>
</reference>